<dbReference type="GO" id="GO:0000435">
    <property type="term" value="P:positive regulation of transcription from RNA polymerase II promoter by galactose"/>
    <property type="evidence" value="ECO:0007669"/>
    <property type="project" value="TreeGrafter"/>
</dbReference>
<evidence type="ECO:0000313" key="6">
    <source>
        <dbReference type="Proteomes" id="UP000573603"/>
    </source>
</evidence>
<accession>A0A8H4YFE9</accession>
<keyword evidence="6" id="KW-1185">Reference proteome</keyword>
<name>A0A8H4YFE9_9HYPO</name>
<dbReference type="PANTHER" id="PTHR47424:SF5">
    <property type="entry name" value="ZN(II)2CYS6 TRANSCRIPTION FACTOR (EUROFUNG)"/>
    <property type="match status" value="1"/>
</dbReference>
<keyword evidence="3" id="KW-0539">Nucleus</keyword>
<dbReference type="GO" id="GO:0006351">
    <property type="term" value="P:DNA-templated transcription"/>
    <property type="evidence" value="ECO:0007669"/>
    <property type="project" value="InterPro"/>
</dbReference>
<sequence>MTTLERVYACLEPIKHNPCLQGRSATAAAATLFNSDTDKLKIVIAIGRTLDTGGKDDQAQRLFQSTTGSVEGLLWNSNGISGIQLLVLAALYHYHLDEEVRTGRIIGFAARLCLEMGLHRRLTIDKTFPNTNDRLIALEAFCSVYMLERRTGLGQGIPYTIQDSYIDPALFAMDDANPMLGHLLKWTRLAGKTWQVLNSNGENGVETEVENLDYLDFMIKKWYHELPDNLKLDVVQLARPDPQQSSTYHQAVFLLRQDHLRNLIFRPVLQSASHITQHERHASSAVEIAQNSITALSALHKHTHLVTSHPLFFKHLLLTAFVNLLLSVVHACRVFWPVVREEFDSALDLIEQLSGQSAPMMRLWQRVCGLRELPRRLDQMPRFDECGLNDSELGLNPEFVLSLEEFFPGLSTKFSLPMLDLAQLVEYNSDAAGPGSGSGPPLDPSIIGNHFSLPLMDYQFS</sequence>
<gene>
    <name evidence="5" type="ORF">FANTH_14858</name>
</gene>
<dbReference type="InterPro" id="IPR051127">
    <property type="entry name" value="Fungal_SecMet_Regulators"/>
</dbReference>
<dbReference type="AlphaFoldDB" id="A0A8H4YFE9"/>
<evidence type="ECO:0000313" key="5">
    <source>
        <dbReference type="EMBL" id="KAF5227132.1"/>
    </source>
</evidence>
<dbReference type="GO" id="GO:0008270">
    <property type="term" value="F:zinc ion binding"/>
    <property type="evidence" value="ECO:0007669"/>
    <property type="project" value="InterPro"/>
</dbReference>
<dbReference type="SMART" id="SM00906">
    <property type="entry name" value="Fungal_trans"/>
    <property type="match status" value="1"/>
</dbReference>
<proteinExistence type="predicted"/>
<dbReference type="GO" id="GO:0000978">
    <property type="term" value="F:RNA polymerase II cis-regulatory region sequence-specific DNA binding"/>
    <property type="evidence" value="ECO:0007669"/>
    <property type="project" value="TreeGrafter"/>
</dbReference>
<protein>
    <recommendedName>
        <fullName evidence="4">Xylanolytic transcriptional activator regulatory domain-containing protein</fullName>
    </recommendedName>
</protein>
<comment type="caution">
    <text evidence="5">The sequence shown here is derived from an EMBL/GenBank/DDBJ whole genome shotgun (WGS) entry which is preliminary data.</text>
</comment>
<feature type="domain" description="Xylanolytic transcriptional activator regulatory" evidence="4">
    <location>
        <begin position="102"/>
        <end position="177"/>
    </location>
</feature>
<dbReference type="InterPro" id="IPR007219">
    <property type="entry name" value="XnlR_reg_dom"/>
</dbReference>
<evidence type="ECO:0000256" key="2">
    <source>
        <dbReference type="ARBA" id="ARBA00023163"/>
    </source>
</evidence>
<dbReference type="PANTHER" id="PTHR47424">
    <property type="entry name" value="REGULATORY PROTEIN GAL4"/>
    <property type="match status" value="1"/>
</dbReference>
<organism evidence="5 6">
    <name type="scientific">Fusarium anthophilum</name>
    <dbReference type="NCBI Taxonomy" id="48485"/>
    <lineage>
        <taxon>Eukaryota</taxon>
        <taxon>Fungi</taxon>
        <taxon>Dikarya</taxon>
        <taxon>Ascomycota</taxon>
        <taxon>Pezizomycotina</taxon>
        <taxon>Sordariomycetes</taxon>
        <taxon>Hypocreomycetidae</taxon>
        <taxon>Hypocreales</taxon>
        <taxon>Nectriaceae</taxon>
        <taxon>Fusarium</taxon>
        <taxon>Fusarium fujikuroi species complex</taxon>
    </lineage>
</organism>
<dbReference type="GO" id="GO:0000981">
    <property type="term" value="F:DNA-binding transcription factor activity, RNA polymerase II-specific"/>
    <property type="evidence" value="ECO:0007669"/>
    <property type="project" value="TreeGrafter"/>
</dbReference>
<reference evidence="5 6" key="1">
    <citation type="journal article" date="2020" name="BMC Genomics">
        <title>Correction to: Identification and distribution of gene clusters required for synthesis of sphingolipid metabolism inhibitors in diverse species of the filamentous fungus Fusarium.</title>
        <authorList>
            <person name="Kim H.S."/>
            <person name="Lohmar J.M."/>
            <person name="Busman M."/>
            <person name="Brown D.W."/>
            <person name="Naumann T.A."/>
            <person name="Divon H.H."/>
            <person name="Lysoe E."/>
            <person name="Uhlig S."/>
            <person name="Proctor R.H."/>
        </authorList>
    </citation>
    <scope>NUCLEOTIDE SEQUENCE [LARGE SCALE GENOMIC DNA]</scope>
    <source>
        <strain evidence="5 6">NRRL 25214</strain>
    </source>
</reference>
<dbReference type="Pfam" id="PF04082">
    <property type="entry name" value="Fungal_trans"/>
    <property type="match status" value="1"/>
</dbReference>
<keyword evidence="2" id="KW-0804">Transcription</keyword>
<dbReference type="GO" id="GO:0005634">
    <property type="term" value="C:nucleus"/>
    <property type="evidence" value="ECO:0007669"/>
    <property type="project" value="TreeGrafter"/>
</dbReference>
<dbReference type="EMBL" id="JABEVY010000906">
    <property type="protein sequence ID" value="KAF5227132.1"/>
    <property type="molecule type" value="Genomic_DNA"/>
</dbReference>
<evidence type="ECO:0000256" key="1">
    <source>
        <dbReference type="ARBA" id="ARBA00023015"/>
    </source>
</evidence>
<evidence type="ECO:0000256" key="3">
    <source>
        <dbReference type="ARBA" id="ARBA00023242"/>
    </source>
</evidence>
<evidence type="ECO:0000259" key="4">
    <source>
        <dbReference type="SMART" id="SM00906"/>
    </source>
</evidence>
<dbReference type="Proteomes" id="UP000573603">
    <property type="component" value="Unassembled WGS sequence"/>
</dbReference>
<keyword evidence="1" id="KW-0805">Transcription regulation</keyword>
<dbReference type="CDD" id="cd12148">
    <property type="entry name" value="fungal_TF_MHR"/>
    <property type="match status" value="1"/>
</dbReference>